<keyword evidence="4" id="KW-0288">FMN</keyword>
<dbReference type="InterPro" id="IPR033878">
    <property type="entry name" value="NfsB-like"/>
</dbReference>
<dbReference type="EMBL" id="FOXH01000004">
    <property type="protein sequence ID" value="SFP58526.1"/>
    <property type="molecule type" value="Genomic_DNA"/>
</dbReference>
<name>A0A1I5RKS7_9BACT</name>
<organism evidence="8 9">
    <name type="scientific">Pseudarcicella hirudinis</name>
    <dbReference type="NCBI Taxonomy" id="1079859"/>
    <lineage>
        <taxon>Bacteria</taxon>
        <taxon>Pseudomonadati</taxon>
        <taxon>Bacteroidota</taxon>
        <taxon>Cytophagia</taxon>
        <taxon>Cytophagales</taxon>
        <taxon>Flectobacillaceae</taxon>
        <taxon>Pseudarcicella</taxon>
    </lineage>
</organism>
<dbReference type="InterPro" id="IPR029479">
    <property type="entry name" value="Nitroreductase"/>
</dbReference>
<feature type="domain" description="Nitroreductase" evidence="7">
    <location>
        <begin position="9"/>
        <end position="183"/>
    </location>
</feature>
<evidence type="ECO:0000256" key="6">
    <source>
        <dbReference type="ARBA" id="ARBA00023002"/>
    </source>
</evidence>
<dbReference type="SUPFAM" id="SSF55469">
    <property type="entry name" value="FMN-dependent nitroreductase-like"/>
    <property type="match status" value="1"/>
</dbReference>
<protein>
    <submittedName>
        <fullName evidence="8">Nitroreductase</fullName>
    </submittedName>
</protein>
<dbReference type="PANTHER" id="PTHR43673">
    <property type="entry name" value="NAD(P)H NITROREDUCTASE YDGI-RELATED"/>
    <property type="match status" value="1"/>
</dbReference>
<evidence type="ECO:0000256" key="1">
    <source>
        <dbReference type="ARBA" id="ARBA00001917"/>
    </source>
</evidence>
<dbReference type="STRING" id="1079859.SAMN04515674_104102"/>
<dbReference type="Pfam" id="PF00881">
    <property type="entry name" value="Nitroreductase"/>
    <property type="match status" value="1"/>
</dbReference>
<proteinExistence type="inferred from homology"/>
<dbReference type="Proteomes" id="UP000199306">
    <property type="component" value="Unassembled WGS sequence"/>
</dbReference>
<keyword evidence="3" id="KW-0285">Flavoprotein</keyword>
<keyword evidence="6" id="KW-0560">Oxidoreductase</keyword>
<dbReference type="GO" id="GO:0016491">
    <property type="term" value="F:oxidoreductase activity"/>
    <property type="evidence" value="ECO:0007669"/>
    <property type="project" value="UniProtKB-KW"/>
</dbReference>
<dbReference type="Gene3D" id="3.40.109.10">
    <property type="entry name" value="NADH Oxidase"/>
    <property type="match status" value="1"/>
</dbReference>
<dbReference type="InterPro" id="IPR000415">
    <property type="entry name" value="Nitroreductase-like"/>
</dbReference>
<accession>A0A1I5RKS7</accession>
<keyword evidence="5" id="KW-0521">NADP</keyword>
<reference evidence="8 9" key="1">
    <citation type="submission" date="2016-10" db="EMBL/GenBank/DDBJ databases">
        <authorList>
            <person name="de Groot N.N."/>
        </authorList>
    </citation>
    <scope>NUCLEOTIDE SEQUENCE [LARGE SCALE GENOMIC DNA]</scope>
    <source>
        <strain evidence="9">E92,LMG 26720,CCM 7988</strain>
    </source>
</reference>
<evidence type="ECO:0000313" key="9">
    <source>
        <dbReference type="Proteomes" id="UP000199306"/>
    </source>
</evidence>
<evidence type="ECO:0000256" key="5">
    <source>
        <dbReference type="ARBA" id="ARBA00022857"/>
    </source>
</evidence>
<evidence type="ECO:0000259" key="7">
    <source>
        <dbReference type="Pfam" id="PF00881"/>
    </source>
</evidence>
<evidence type="ECO:0000313" key="8">
    <source>
        <dbReference type="EMBL" id="SFP58526.1"/>
    </source>
</evidence>
<evidence type="ECO:0000256" key="3">
    <source>
        <dbReference type="ARBA" id="ARBA00022630"/>
    </source>
</evidence>
<dbReference type="RefSeq" id="WP_092015306.1">
    <property type="nucleotide sequence ID" value="NZ_FOXH01000004.1"/>
</dbReference>
<dbReference type="OrthoDB" id="9809288at2"/>
<dbReference type="PANTHER" id="PTHR43673:SF2">
    <property type="entry name" value="NITROREDUCTASE"/>
    <property type="match status" value="1"/>
</dbReference>
<evidence type="ECO:0000256" key="2">
    <source>
        <dbReference type="ARBA" id="ARBA00007118"/>
    </source>
</evidence>
<keyword evidence="9" id="KW-1185">Reference proteome</keyword>
<dbReference type="AlphaFoldDB" id="A0A1I5RKS7"/>
<comment type="similarity">
    <text evidence="2">Belongs to the nitroreductase family.</text>
</comment>
<dbReference type="CDD" id="cd02149">
    <property type="entry name" value="NfsB-like"/>
    <property type="match status" value="1"/>
</dbReference>
<comment type="cofactor">
    <cofactor evidence="1">
        <name>FMN</name>
        <dbReference type="ChEBI" id="CHEBI:58210"/>
    </cofactor>
</comment>
<gene>
    <name evidence="8" type="ORF">SAMN04515674_104102</name>
</gene>
<evidence type="ECO:0000256" key="4">
    <source>
        <dbReference type="ARBA" id="ARBA00022643"/>
    </source>
</evidence>
<sequence length="208" mass="23121">MELLEKLNWRYAAKRMNGNKVSEEKLNRILEAIQLTPSSLGLQPYTVLVIEDQALRQQIQPLAYNQPQITEASHLLVFAAWEAITDQNVADYLNNIAETRGIALESLNPFKAAIDGALIAKKDDMLNWNARQAYIALGTATVAAAVENVDATPMEGFDPKGLDELLGLREKGLRSIAILPLGYRDAANDYLASAKKVRRNKEQLFVNI</sequence>